<organism evidence="2 3">
    <name type="scientific">Brachionus plicatilis</name>
    <name type="common">Marine rotifer</name>
    <name type="synonym">Brachionus muelleri</name>
    <dbReference type="NCBI Taxonomy" id="10195"/>
    <lineage>
        <taxon>Eukaryota</taxon>
        <taxon>Metazoa</taxon>
        <taxon>Spiralia</taxon>
        <taxon>Gnathifera</taxon>
        <taxon>Rotifera</taxon>
        <taxon>Eurotatoria</taxon>
        <taxon>Monogononta</taxon>
        <taxon>Pseudotrocha</taxon>
        <taxon>Ploima</taxon>
        <taxon>Brachionidae</taxon>
        <taxon>Brachionus</taxon>
    </lineage>
</organism>
<proteinExistence type="predicted"/>
<gene>
    <name evidence="2" type="ORF">BpHYR1_046606</name>
</gene>
<dbReference type="Proteomes" id="UP000276133">
    <property type="component" value="Unassembled WGS sequence"/>
</dbReference>
<sequence length="81" mass="9201">MSENQKKRTNSKCDSFVENQNGSDNENKSKDELNNESKDKIVVKTYVISSSLKSDLVESQLVKIDDCPKKCINVKESQKEC</sequence>
<comment type="caution">
    <text evidence="2">The sequence shown here is derived from an EMBL/GenBank/DDBJ whole genome shotgun (WGS) entry which is preliminary data.</text>
</comment>
<dbReference type="AlphaFoldDB" id="A0A3M7S2Z2"/>
<name>A0A3M7S2Z2_BRAPC</name>
<evidence type="ECO:0000313" key="2">
    <source>
        <dbReference type="EMBL" id="RNA30183.1"/>
    </source>
</evidence>
<feature type="compositionally biased region" description="Basic and acidic residues" evidence="1">
    <location>
        <begin position="25"/>
        <end position="36"/>
    </location>
</feature>
<dbReference type="EMBL" id="REGN01002118">
    <property type="protein sequence ID" value="RNA30183.1"/>
    <property type="molecule type" value="Genomic_DNA"/>
</dbReference>
<feature type="region of interest" description="Disordered" evidence="1">
    <location>
        <begin position="1"/>
        <end position="36"/>
    </location>
</feature>
<keyword evidence="3" id="KW-1185">Reference proteome</keyword>
<evidence type="ECO:0000313" key="3">
    <source>
        <dbReference type="Proteomes" id="UP000276133"/>
    </source>
</evidence>
<reference evidence="2 3" key="1">
    <citation type="journal article" date="2018" name="Sci. Rep.">
        <title>Genomic signatures of local adaptation to the degree of environmental predictability in rotifers.</title>
        <authorList>
            <person name="Franch-Gras L."/>
            <person name="Hahn C."/>
            <person name="Garcia-Roger E.M."/>
            <person name="Carmona M.J."/>
            <person name="Serra M."/>
            <person name="Gomez A."/>
        </authorList>
    </citation>
    <scope>NUCLEOTIDE SEQUENCE [LARGE SCALE GENOMIC DNA]</scope>
    <source>
        <strain evidence="2">HYR1</strain>
    </source>
</reference>
<protein>
    <submittedName>
        <fullName evidence="2">Uncharacterized protein</fullName>
    </submittedName>
</protein>
<accession>A0A3M7S2Z2</accession>
<evidence type="ECO:0000256" key="1">
    <source>
        <dbReference type="SAM" id="MobiDB-lite"/>
    </source>
</evidence>